<dbReference type="Proteomes" id="UP000887013">
    <property type="component" value="Unassembled WGS sequence"/>
</dbReference>
<gene>
    <name evidence="1" type="ORF">NPIL_218951</name>
</gene>
<proteinExistence type="predicted"/>
<comment type="caution">
    <text evidence="1">The sequence shown here is derived from an EMBL/GenBank/DDBJ whole genome shotgun (WGS) entry which is preliminary data.</text>
</comment>
<sequence length="125" mass="14660">MFMHFYRVDFRKKHGSVKNCAFSEEGKKECSVYIYSFNEFREYDAAETNLFRQNLVYLSVNLISGTSKTRRIHLGTNARKATLTMDTFNATERIIELGRCNMRIKGNQPSVCRVLSLLQYMRPQK</sequence>
<keyword evidence="2" id="KW-1185">Reference proteome</keyword>
<reference evidence="1" key="1">
    <citation type="submission" date="2020-08" db="EMBL/GenBank/DDBJ databases">
        <title>Multicomponent nature underlies the extraordinary mechanical properties of spider dragline silk.</title>
        <authorList>
            <person name="Kono N."/>
            <person name="Nakamura H."/>
            <person name="Mori M."/>
            <person name="Yoshida Y."/>
            <person name="Ohtoshi R."/>
            <person name="Malay A.D."/>
            <person name="Moran D.A.P."/>
            <person name="Tomita M."/>
            <person name="Numata K."/>
            <person name="Arakawa K."/>
        </authorList>
    </citation>
    <scope>NUCLEOTIDE SEQUENCE</scope>
</reference>
<evidence type="ECO:0000313" key="1">
    <source>
        <dbReference type="EMBL" id="GFT95635.1"/>
    </source>
</evidence>
<dbReference type="EMBL" id="BMAW01121788">
    <property type="protein sequence ID" value="GFT95635.1"/>
    <property type="molecule type" value="Genomic_DNA"/>
</dbReference>
<name>A0A8X6Q0I3_NEPPI</name>
<organism evidence="1 2">
    <name type="scientific">Nephila pilipes</name>
    <name type="common">Giant wood spider</name>
    <name type="synonym">Nephila maculata</name>
    <dbReference type="NCBI Taxonomy" id="299642"/>
    <lineage>
        <taxon>Eukaryota</taxon>
        <taxon>Metazoa</taxon>
        <taxon>Ecdysozoa</taxon>
        <taxon>Arthropoda</taxon>
        <taxon>Chelicerata</taxon>
        <taxon>Arachnida</taxon>
        <taxon>Araneae</taxon>
        <taxon>Araneomorphae</taxon>
        <taxon>Entelegynae</taxon>
        <taxon>Araneoidea</taxon>
        <taxon>Nephilidae</taxon>
        <taxon>Nephila</taxon>
    </lineage>
</organism>
<protein>
    <submittedName>
        <fullName evidence="1">Uncharacterized protein</fullName>
    </submittedName>
</protein>
<dbReference type="AlphaFoldDB" id="A0A8X6Q0I3"/>
<evidence type="ECO:0000313" key="2">
    <source>
        <dbReference type="Proteomes" id="UP000887013"/>
    </source>
</evidence>
<accession>A0A8X6Q0I3</accession>